<protein>
    <submittedName>
        <fullName evidence="2">Uncharacterized protein</fullName>
    </submittedName>
</protein>
<proteinExistence type="predicted"/>
<feature type="compositionally biased region" description="Polar residues" evidence="1">
    <location>
        <begin position="52"/>
        <end position="61"/>
    </location>
</feature>
<evidence type="ECO:0000313" key="2">
    <source>
        <dbReference type="EMBL" id="TGZ43766.1"/>
    </source>
</evidence>
<reference evidence="2 3" key="1">
    <citation type="journal article" date="2019" name="Philos. Trans. R. Soc. Lond., B, Biol. Sci.">
        <title>Ant behaviour and brain gene expression of defending hosts depend on the ecological success of the intruding social parasite.</title>
        <authorList>
            <person name="Kaur R."/>
            <person name="Stoldt M."/>
            <person name="Jongepier E."/>
            <person name="Feldmeyer B."/>
            <person name="Menzel F."/>
            <person name="Bornberg-Bauer E."/>
            <person name="Foitzik S."/>
        </authorList>
    </citation>
    <scope>NUCLEOTIDE SEQUENCE [LARGE SCALE GENOMIC DNA]</scope>
    <source>
        <tissue evidence="2">Whole body</tissue>
    </source>
</reference>
<feature type="region of interest" description="Disordered" evidence="1">
    <location>
        <begin position="112"/>
        <end position="134"/>
    </location>
</feature>
<feature type="non-terminal residue" evidence="2">
    <location>
        <position position="1"/>
    </location>
</feature>
<evidence type="ECO:0000313" key="3">
    <source>
        <dbReference type="Proteomes" id="UP000310200"/>
    </source>
</evidence>
<feature type="non-terminal residue" evidence="2">
    <location>
        <position position="134"/>
    </location>
</feature>
<feature type="compositionally biased region" description="Low complexity" evidence="1">
    <location>
        <begin position="115"/>
        <end position="128"/>
    </location>
</feature>
<feature type="region of interest" description="Disordered" evidence="1">
    <location>
        <begin position="35"/>
        <end position="61"/>
    </location>
</feature>
<gene>
    <name evidence="2" type="ORF">DBV15_04348</name>
</gene>
<sequence>LLSGGHEKIDKRDLKSAITGSIRRVFLLVLGTCSASSGSDRSYRCSERSRDQPATSALSQARGSSLCRPDFTVAVYTERPTINSNMHVEKSYPRRASEIFIPAKVTQDAMRPTVSHSEYNSYSSYSDSKIVTKN</sequence>
<keyword evidence="3" id="KW-1185">Reference proteome</keyword>
<dbReference type="EMBL" id="QBLH01003184">
    <property type="protein sequence ID" value="TGZ43766.1"/>
    <property type="molecule type" value="Genomic_DNA"/>
</dbReference>
<feature type="compositionally biased region" description="Basic and acidic residues" evidence="1">
    <location>
        <begin position="41"/>
        <end position="51"/>
    </location>
</feature>
<name>A0A4S2K5V7_9HYME</name>
<accession>A0A4S2K5V7</accession>
<dbReference type="Proteomes" id="UP000310200">
    <property type="component" value="Unassembled WGS sequence"/>
</dbReference>
<evidence type="ECO:0000256" key="1">
    <source>
        <dbReference type="SAM" id="MobiDB-lite"/>
    </source>
</evidence>
<organism evidence="2 3">
    <name type="scientific">Temnothorax longispinosus</name>
    <dbReference type="NCBI Taxonomy" id="300112"/>
    <lineage>
        <taxon>Eukaryota</taxon>
        <taxon>Metazoa</taxon>
        <taxon>Ecdysozoa</taxon>
        <taxon>Arthropoda</taxon>
        <taxon>Hexapoda</taxon>
        <taxon>Insecta</taxon>
        <taxon>Pterygota</taxon>
        <taxon>Neoptera</taxon>
        <taxon>Endopterygota</taxon>
        <taxon>Hymenoptera</taxon>
        <taxon>Apocrita</taxon>
        <taxon>Aculeata</taxon>
        <taxon>Formicoidea</taxon>
        <taxon>Formicidae</taxon>
        <taxon>Myrmicinae</taxon>
        <taxon>Temnothorax</taxon>
    </lineage>
</organism>
<comment type="caution">
    <text evidence="2">The sequence shown here is derived from an EMBL/GenBank/DDBJ whole genome shotgun (WGS) entry which is preliminary data.</text>
</comment>
<dbReference type="AlphaFoldDB" id="A0A4S2K5V7"/>